<dbReference type="Gene3D" id="3.40.50.1010">
    <property type="entry name" value="5'-nuclease"/>
    <property type="match status" value="1"/>
</dbReference>
<evidence type="ECO:0000256" key="6">
    <source>
        <dbReference type="ARBA" id="ARBA00022842"/>
    </source>
</evidence>
<keyword evidence="3" id="KW-0540">Nuclease</keyword>
<keyword evidence="10" id="KW-1185">Reference proteome</keyword>
<keyword evidence="4" id="KW-0479">Metal-binding</keyword>
<evidence type="ECO:0000256" key="5">
    <source>
        <dbReference type="ARBA" id="ARBA00022801"/>
    </source>
</evidence>
<protein>
    <submittedName>
        <fullName evidence="9">Type II toxin-antitoxin system VapC family toxin</fullName>
    </submittedName>
</protein>
<dbReference type="InterPro" id="IPR002716">
    <property type="entry name" value="PIN_dom"/>
</dbReference>
<evidence type="ECO:0000313" key="10">
    <source>
        <dbReference type="Proteomes" id="UP000264702"/>
    </source>
</evidence>
<dbReference type="PANTHER" id="PTHR33653">
    <property type="entry name" value="RIBONUCLEASE VAPC2"/>
    <property type="match status" value="1"/>
</dbReference>
<evidence type="ECO:0000256" key="3">
    <source>
        <dbReference type="ARBA" id="ARBA00022722"/>
    </source>
</evidence>
<evidence type="ECO:0000256" key="4">
    <source>
        <dbReference type="ARBA" id="ARBA00022723"/>
    </source>
</evidence>
<reference evidence="9 10" key="1">
    <citation type="submission" date="2018-08" db="EMBL/GenBank/DDBJ databases">
        <title>Acidipila sp. 4G-K13, an acidobacterium isolated from forest soil.</title>
        <authorList>
            <person name="Gao Z.-H."/>
            <person name="Qiu L.-H."/>
        </authorList>
    </citation>
    <scope>NUCLEOTIDE SEQUENCE [LARGE SCALE GENOMIC DNA]</scope>
    <source>
        <strain evidence="9 10">4G-K13</strain>
    </source>
</reference>
<dbReference type="GO" id="GO:0046872">
    <property type="term" value="F:metal ion binding"/>
    <property type="evidence" value="ECO:0007669"/>
    <property type="project" value="UniProtKB-KW"/>
</dbReference>
<evidence type="ECO:0000256" key="2">
    <source>
        <dbReference type="ARBA" id="ARBA00022649"/>
    </source>
</evidence>
<gene>
    <name evidence="9" type="ORF">D0Y96_02930</name>
</gene>
<keyword evidence="6" id="KW-0460">Magnesium</keyword>
<name>A0A372IUP0_9BACT</name>
<proteinExistence type="inferred from homology"/>
<dbReference type="CDD" id="cd09854">
    <property type="entry name" value="PIN_VapC-like"/>
    <property type="match status" value="1"/>
</dbReference>
<dbReference type="Proteomes" id="UP000264702">
    <property type="component" value="Unassembled WGS sequence"/>
</dbReference>
<evidence type="ECO:0000256" key="1">
    <source>
        <dbReference type="ARBA" id="ARBA00001946"/>
    </source>
</evidence>
<dbReference type="InterPro" id="IPR029060">
    <property type="entry name" value="PIN-like_dom_sf"/>
</dbReference>
<keyword evidence="5" id="KW-0378">Hydrolase</keyword>
<dbReference type="OrthoDB" id="9800524at2"/>
<dbReference type="PANTHER" id="PTHR33653:SF1">
    <property type="entry name" value="RIBONUCLEASE VAPC2"/>
    <property type="match status" value="1"/>
</dbReference>
<evidence type="ECO:0000256" key="7">
    <source>
        <dbReference type="ARBA" id="ARBA00038093"/>
    </source>
</evidence>
<evidence type="ECO:0000259" key="8">
    <source>
        <dbReference type="Pfam" id="PF01850"/>
    </source>
</evidence>
<comment type="similarity">
    <text evidence="7">Belongs to the PINc/VapC protein family.</text>
</comment>
<comment type="cofactor">
    <cofactor evidence="1">
        <name>Mg(2+)</name>
        <dbReference type="ChEBI" id="CHEBI:18420"/>
    </cofactor>
</comment>
<dbReference type="RefSeq" id="WP_117297816.1">
    <property type="nucleotide sequence ID" value="NZ_QVQT02000001.1"/>
</dbReference>
<dbReference type="GO" id="GO:0016787">
    <property type="term" value="F:hydrolase activity"/>
    <property type="evidence" value="ECO:0007669"/>
    <property type="project" value="UniProtKB-KW"/>
</dbReference>
<dbReference type="Pfam" id="PF01850">
    <property type="entry name" value="PIN"/>
    <property type="match status" value="1"/>
</dbReference>
<dbReference type="InterPro" id="IPR050556">
    <property type="entry name" value="Type_II_TA_system_RNase"/>
</dbReference>
<dbReference type="GO" id="GO:0004518">
    <property type="term" value="F:nuclease activity"/>
    <property type="evidence" value="ECO:0007669"/>
    <property type="project" value="UniProtKB-KW"/>
</dbReference>
<evidence type="ECO:0000313" key="9">
    <source>
        <dbReference type="EMBL" id="RFU18521.1"/>
    </source>
</evidence>
<organism evidence="9 10">
    <name type="scientific">Paracidobacterium acidisoli</name>
    <dbReference type="NCBI Taxonomy" id="2303751"/>
    <lineage>
        <taxon>Bacteria</taxon>
        <taxon>Pseudomonadati</taxon>
        <taxon>Acidobacteriota</taxon>
        <taxon>Terriglobia</taxon>
        <taxon>Terriglobales</taxon>
        <taxon>Acidobacteriaceae</taxon>
        <taxon>Paracidobacterium</taxon>
    </lineage>
</organism>
<dbReference type="AlphaFoldDB" id="A0A372IUP0"/>
<comment type="caution">
    <text evidence="9">The sequence shown here is derived from an EMBL/GenBank/DDBJ whole genome shotgun (WGS) entry which is preliminary data.</text>
</comment>
<dbReference type="EMBL" id="QVQT01000001">
    <property type="protein sequence ID" value="RFU18521.1"/>
    <property type="molecule type" value="Genomic_DNA"/>
</dbReference>
<keyword evidence="2" id="KW-1277">Toxin-antitoxin system</keyword>
<accession>A0A372IUP0</accession>
<sequence length="138" mass="15372">MRTAIDSNVISAIFSAESTAKDLINALGHSASQGGLVICPVVYTELHAYPGVTRADIHTFLEKTRITVDWTLERDIWELASERFALYAARRRQHSGNTKRLIADFLVGAHALLRADCLLTLDKRGYRENFGELTLIAV</sequence>
<dbReference type="SUPFAM" id="SSF88723">
    <property type="entry name" value="PIN domain-like"/>
    <property type="match status" value="1"/>
</dbReference>
<feature type="domain" description="PIN" evidence="8">
    <location>
        <begin position="5"/>
        <end position="124"/>
    </location>
</feature>